<gene>
    <name evidence="7" type="ORF">SAMN05421835_101456</name>
</gene>
<name>A0A1I3K8M7_9PSEU</name>
<accession>A0A1I3K8M7</accession>
<evidence type="ECO:0000256" key="2">
    <source>
        <dbReference type="ARBA" id="ARBA00022729"/>
    </source>
</evidence>
<dbReference type="SUPFAM" id="SSF51445">
    <property type="entry name" value="(Trans)glycosidases"/>
    <property type="match status" value="1"/>
</dbReference>
<dbReference type="Pfam" id="PF17189">
    <property type="entry name" value="Glyco_hydro_30C"/>
    <property type="match status" value="1"/>
</dbReference>
<dbReference type="InterPro" id="IPR001139">
    <property type="entry name" value="Glyco_hydro_30"/>
</dbReference>
<dbReference type="Pfam" id="PF02055">
    <property type="entry name" value="Glyco_hydro_30"/>
    <property type="match status" value="1"/>
</dbReference>
<feature type="chain" id="PRO_5011687401" evidence="5">
    <location>
        <begin position="28"/>
        <end position="421"/>
    </location>
</feature>
<evidence type="ECO:0000259" key="6">
    <source>
        <dbReference type="SMART" id="SM00458"/>
    </source>
</evidence>
<dbReference type="GO" id="GO:0016020">
    <property type="term" value="C:membrane"/>
    <property type="evidence" value="ECO:0007669"/>
    <property type="project" value="GOC"/>
</dbReference>
<keyword evidence="2 5" id="KW-0732">Signal</keyword>
<dbReference type="InterPro" id="IPR033452">
    <property type="entry name" value="GH30_C"/>
</dbReference>
<organism evidence="7 8">
    <name type="scientific">Amycolatopsis sacchari</name>
    <dbReference type="NCBI Taxonomy" id="115433"/>
    <lineage>
        <taxon>Bacteria</taxon>
        <taxon>Bacillati</taxon>
        <taxon>Actinomycetota</taxon>
        <taxon>Actinomycetes</taxon>
        <taxon>Pseudonocardiales</taxon>
        <taxon>Pseudonocardiaceae</taxon>
        <taxon>Amycolatopsis</taxon>
    </lineage>
</organism>
<dbReference type="SUPFAM" id="SSF50370">
    <property type="entry name" value="Ricin B-like lectins"/>
    <property type="match status" value="1"/>
</dbReference>
<keyword evidence="8" id="KW-1185">Reference proteome</keyword>
<dbReference type="Gene3D" id="3.20.20.80">
    <property type="entry name" value="Glycosidases"/>
    <property type="match status" value="1"/>
</dbReference>
<evidence type="ECO:0000256" key="4">
    <source>
        <dbReference type="RuleBase" id="RU361188"/>
    </source>
</evidence>
<comment type="similarity">
    <text evidence="1 4">Belongs to the glycosyl hydrolase 30 family.</text>
</comment>
<feature type="signal peptide" evidence="5">
    <location>
        <begin position="1"/>
        <end position="27"/>
    </location>
</feature>
<keyword evidence="4" id="KW-0326">Glycosidase</keyword>
<dbReference type="OrthoDB" id="9806701at2"/>
<dbReference type="GO" id="GO:0006665">
    <property type="term" value="P:sphingolipid metabolic process"/>
    <property type="evidence" value="ECO:0007669"/>
    <property type="project" value="InterPro"/>
</dbReference>
<dbReference type="Proteomes" id="UP000199025">
    <property type="component" value="Unassembled WGS sequence"/>
</dbReference>
<dbReference type="PANTHER" id="PTHR11069">
    <property type="entry name" value="GLUCOSYLCERAMIDASE"/>
    <property type="match status" value="1"/>
</dbReference>
<dbReference type="GO" id="GO:0004348">
    <property type="term" value="F:glucosylceramidase activity"/>
    <property type="evidence" value="ECO:0007669"/>
    <property type="project" value="InterPro"/>
</dbReference>
<evidence type="ECO:0000313" key="8">
    <source>
        <dbReference type="Proteomes" id="UP000199025"/>
    </source>
</evidence>
<dbReference type="AlphaFoldDB" id="A0A1I3K8M7"/>
<dbReference type="SMART" id="SM00458">
    <property type="entry name" value="RICIN"/>
    <property type="match status" value="1"/>
</dbReference>
<evidence type="ECO:0000313" key="7">
    <source>
        <dbReference type="EMBL" id="SFI68817.1"/>
    </source>
</evidence>
<dbReference type="EMBL" id="FORP01000001">
    <property type="protein sequence ID" value="SFI68817.1"/>
    <property type="molecule type" value="Genomic_DNA"/>
</dbReference>
<evidence type="ECO:0000256" key="1">
    <source>
        <dbReference type="ARBA" id="ARBA00005382"/>
    </source>
</evidence>
<dbReference type="InterPro" id="IPR000772">
    <property type="entry name" value="Ricin_B_lectin"/>
</dbReference>
<dbReference type="Pfam" id="PF00652">
    <property type="entry name" value="Ricin_B_lectin"/>
    <property type="match status" value="1"/>
</dbReference>
<feature type="domain" description="Ricin B lectin" evidence="6">
    <location>
        <begin position="297"/>
        <end position="420"/>
    </location>
</feature>
<dbReference type="InterPro" id="IPR017853">
    <property type="entry name" value="GH"/>
</dbReference>
<dbReference type="InterPro" id="IPR035992">
    <property type="entry name" value="Ricin_B-like_lectins"/>
</dbReference>
<dbReference type="Gene3D" id="2.80.10.50">
    <property type="match status" value="2"/>
</dbReference>
<dbReference type="RefSeq" id="WP_091503959.1">
    <property type="nucleotide sequence ID" value="NZ_CBDQZW010000039.1"/>
</dbReference>
<sequence length="421" mass="44559">MSPRRTSVLLATALLGLLLIGPAPATAAGTTVNVWLTTTDDARGVNVTRGLQQQTPIAFTAGTGSGGQTITVNENTTYQTFEGGGASFTDTAAWLMNSSGALSQTTRDDTMRRLFDPDTGIGLSFVRNPMGSSGLARFGYTYGDVPAGQTDPGLANFTIAHDLADVVPLTKQAKQLNPALKLMGTPWTAPAWMKDNDNLAQGWLEAQYYRAYAAYGAPTVDDASIRNDPLFGGIAWHGYGGDVAQQTTVHNQYPWPHFGGCGTCTGLIPVHNGDSRHGQVDYTVEYYDMGHLTKFVRPGAVRIDSRNVAWRNPDGSKALIACNTTGSTWPGTPTSPTGPITGIGGKCLDVKDRSTADGAQLQLWDCGGTPNQQRVVSAARDVVNPAANKCLDATGQSSADGTRPQIWTCTGGSNQKWTVPV</sequence>
<reference evidence="7 8" key="1">
    <citation type="submission" date="2016-10" db="EMBL/GenBank/DDBJ databases">
        <authorList>
            <person name="de Groot N.N."/>
        </authorList>
    </citation>
    <scope>NUCLEOTIDE SEQUENCE [LARGE SCALE GENOMIC DNA]</scope>
    <source>
        <strain evidence="7 8">DSM 44468</strain>
    </source>
</reference>
<evidence type="ECO:0000256" key="5">
    <source>
        <dbReference type="SAM" id="SignalP"/>
    </source>
</evidence>
<dbReference type="PANTHER" id="PTHR11069:SF23">
    <property type="entry name" value="LYSOSOMAL ACID GLUCOSYLCERAMIDASE"/>
    <property type="match status" value="1"/>
</dbReference>
<evidence type="ECO:0000256" key="3">
    <source>
        <dbReference type="ARBA" id="ARBA00022801"/>
    </source>
</evidence>
<keyword evidence="3 4" id="KW-0378">Hydrolase</keyword>
<proteinExistence type="inferred from homology"/>
<dbReference type="InterPro" id="IPR033453">
    <property type="entry name" value="Glyco_hydro_30_TIM-barrel"/>
</dbReference>
<dbReference type="PROSITE" id="PS50231">
    <property type="entry name" value="RICIN_B_LECTIN"/>
    <property type="match status" value="1"/>
</dbReference>
<dbReference type="STRING" id="115433.SAMN05421835_101456"/>
<protein>
    <submittedName>
        <fullName evidence="7">Glycosyl hydrolase family 30</fullName>
    </submittedName>
</protein>